<feature type="transmembrane region" description="Helical" evidence="1">
    <location>
        <begin position="94"/>
        <end position="120"/>
    </location>
</feature>
<organism evidence="2 3">
    <name type="scientific">Ophiobolus disseminans</name>
    <dbReference type="NCBI Taxonomy" id="1469910"/>
    <lineage>
        <taxon>Eukaryota</taxon>
        <taxon>Fungi</taxon>
        <taxon>Dikarya</taxon>
        <taxon>Ascomycota</taxon>
        <taxon>Pezizomycotina</taxon>
        <taxon>Dothideomycetes</taxon>
        <taxon>Pleosporomycetidae</taxon>
        <taxon>Pleosporales</taxon>
        <taxon>Pleosporineae</taxon>
        <taxon>Phaeosphaeriaceae</taxon>
        <taxon>Ophiobolus</taxon>
    </lineage>
</organism>
<accession>A0A6A6ZLE6</accession>
<feature type="transmembrane region" description="Helical" evidence="1">
    <location>
        <begin position="538"/>
        <end position="560"/>
    </location>
</feature>
<reference evidence="2" key="1">
    <citation type="journal article" date="2020" name="Stud. Mycol.">
        <title>101 Dothideomycetes genomes: a test case for predicting lifestyles and emergence of pathogens.</title>
        <authorList>
            <person name="Haridas S."/>
            <person name="Albert R."/>
            <person name="Binder M."/>
            <person name="Bloem J."/>
            <person name="Labutti K."/>
            <person name="Salamov A."/>
            <person name="Andreopoulos B."/>
            <person name="Baker S."/>
            <person name="Barry K."/>
            <person name="Bills G."/>
            <person name="Bluhm B."/>
            <person name="Cannon C."/>
            <person name="Castanera R."/>
            <person name="Culley D."/>
            <person name="Daum C."/>
            <person name="Ezra D."/>
            <person name="Gonzalez J."/>
            <person name="Henrissat B."/>
            <person name="Kuo A."/>
            <person name="Liang C."/>
            <person name="Lipzen A."/>
            <person name="Lutzoni F."/>
            <person name="Magnuson J."/>
            <person name="Mondo S."/>
            <person name="Nolan M."/>
            <person name="Ohm R."/>
            <person name="Pangilinan J."/>
            <person name="Park H.-J."/>
            <person name="Ramirez L."/>
            <person name="Alfaro M."/>
            <person name="Sun H."/>
            <person name="Tritt A."/>
            <person name="Yoshinaga Y."/>
            <person name="Zwiers L.-H."/>
            <person name="Turgeon B."/>
            <person name="Goodwin S."/>
            <person name="Spatafora J."/>
            <person name="Crous P."/>
            <person name="Grigoriev I."/>
        </authorList>
    </citation>
    <scope>NUCLEOTIDE SEQUENCE</scope>
    <source>
        <strain evidence="2">CBS 113818</strain>
    </source>
</reference>
<evidence type="ECO:0000313" key="2">
    <source>
        <dbReference type="EMBL" id="KAF2821931.1"/>
    </source>
</evidence>
<keyword evidence="1" id="KW-0812">Transmembrane</keyword>
<evidence type="ECO:0000313" key="3">
    <source>
        <dbReference type="Proteomes" id="UP000799424"/>
    </source>
</evidence>
<protein>
    <submittedName>
        <fullName evidence="2">Uncharacterized protein</fullName>
    </submittedName>
</protein>
<keyword evidence="3" id="KW-1185">Reference proteome</keyword>
<dbReference type="Proteomes" id="UP000799424">
    <property type="component" value="Unassembled WGS sequence"/>
</dbReference>
<name>A0A6A6ZLE6_9PLEO</name>
<dbReference type="AlphaFoldDB" id="A0A6A6ZLE6"/>
<feature type="transmembrane region" description="Helical" evidence="1">
    <location>
        <begin position="49"/>
        <end position="74"/>
    </location>
</feature>
<dbReference type="OrthoDB" id="4721035at2759"/>
<dbReference type="EMBL" id="MU006235">
    <property type="protein sequence ID" value="KAF2821931.1"/>
    <property type="molecule type" value="Genomic_DNA"/>
</dbReference>
<feature type="transmembrane region" description="Helical" evidence="1">
    <location>
        <begin position="141"/>
        <end position="165"/>
    </location>
</feature>
<proteinExistence type="predicted"/>
<keyword evidence="1" id="KW-1133">Transmembrane helix</keyword>
<sequence length="655" mass="71788">MAKPQESDVFLEGNASGHVDPADAKHEHDQENFAPPATVQDSIHSRRDVISIGLTIVSAYSTLMSGVFFVVAIVQPRYGFVISSRGPLSPVSAILLTTFLAKTIELSFVMVFLAFLCQVLSRRALQRKGVTLSSVAMRSWILVRFAGGSFLGLLCLSAAILSLLYTTAAGVLVQPQMRYPSSRKQNVIGEVRGLLGDPLDLIDSCLEEWPTYLSAWGRVRNSTGLEVKSFDIGQRPKISAVLNSSITVLASWLDNRNVRSKSDNLGRIINNVTVTIPHRGIPMSSRNSRNHILQPEDLSNAGSYSITAGVVMLVLSVLCVNANRSELELIVYQTWPNALNTSSEEWSKLANTQVFAINNLAELDTTFQRQDVVDVEPIFLRYPETVLTVVFANNTEVIITNVLGYLLGRTLETGPGSVEGYLLCSHQSGRTASCSTRYDVSSSGQSLEALCDTNAMRNAQSHAPIPDFVLGLHSSGDDIPEPSSKIRHLLGDGEIGMDASVPSPAEILLSIFTCAILDLAPDFPFVPMPNPPGRVSRWAFHIVLLSVFLINIFILIYLGVMLRVRLITDLCEPLVLFLLGYHSPPDNLFRGLPHDGVNKTDFLAPWCVNRQLGQLVVVGENDSIATGDDEGTRFGLRLRRRPWRSETRAGRSSSQ</sequence>
<keyword evidence="1" id="KW-0472">Membrane</keyword>
<gene>
    <name evidence="2" type="ORF">CC86DRAFT_448407</name>
</gene>
<evidence type="ECO:0000256" key="1">
    <source>
        <dbReference type="SAM" id="Phobius"/>
    </source>
</evidence>